<name>A0A7S7SM38_PALFE</name>
<dbReference type="EMBL" id="CP063849">
    <property type="protein sequence ID" value="QOY90862.1"/>
    <property type="molecule type" value="Genomic_DNA"/>
</dbReference>
<keyword evidence="11" id="KW-1185">Reference proteome</keyword>
<comment type="similarity">
    <text evidence="8">Belongs to the MobA family.</text>
</comment>
<sequence length="185" mass="20183">MSVAGFVLTGGHSSRMGRDKAMLPYGDGTLVEWVAGVARDAAGVVYLVGAPERYVHLGLSCLPERYPDCGPLSGIEAALRQGYNWNLILACDMPRLDVGWLQRMVRCAIEGEKPAVAAAHGGGRVEPLCAVYHAGLQPVFAAALEQGRYSVRKLLDTIDFTRFPVDDEEYVANLNTSDEWARWSQ</sequence>
<feature type="binding site" evidence="8">
    <location>
        <position position="20"/>
    </location>
    <ligand>
        <name>GTP</name>
        <dbReference type="ChEBI" id="CHEBI:37565"/>
    </ligand>
</feature>
<evidence type="ECO:0000256" key="3">
    <source>
        <dbReference type="ARBA" id="ARBA00022723"/>
    </source>
</evidence>
<organism evidence="10 11">
    <name type="scientific">Paludibaculum fermentans</name>
    <dbReference type="NCBI Taxonomy" id="1473598"/>
    <lineage>
        <taxon>Bacteria</taxon>
        <taxon>Pseudomonadati</taxon>
        <taxon>Acidobacteriota</taxon>
        <taxon>Terriglobia</taxon>
        <taxon>Bryobacterales</taxon>
        <taxon>Bryobacteraceae</taxon>
        <taxon>Paludibaculum</taxon>
    </lineage>
</organism>
<keyword evidence="4 8" id="KW-0547">Nucleotide-binding</keyword>
<keyword evidence="5 8" id="KW-0460">Magnesium</keyword>
<dbReference type="EC" id="2.7.7.77" evidence="8"/>
<evidence type="ECO:0000256" key="1">
    <source>
        <dbReference type="ARBA" id="ARBA00022490"/>
    </source>
</evidence>
<dbReference type="GO" id="GO:0061603">
    <property type="term" value="F:molybdenum cofactor guanylyltransferase activity"/>
    <property type="evidence" value="ECO:0007669"/>
    <property type="project" value="UniProtKB-EC"/>
</dbReference>
<dbReference type="GO" id="GO:0006777">
    <property type="term" value="P:Mo-molybdopterin cofactor biosynthetic process"/>
    <property type="evidence" value="ECO:0007669"/>
    <property type="project" value="UniProtKB-KW"/>
</dbReference>
<dbReference type="Gene3D" id="3.90.550.10">
    <property type="entry name" value="Spore Coat Polysaccharide Biosynthesis Protein SpsA, Chain A"/>
    <property type="match status" value="1"/>
</dbReference>
<feature type="domain" description="MobA-like NTP transferase" evidence="9">
    <location>
        <begin position="5"/>
        <end position="155"/>
    </location>
</feature>
<dbReference type="PANTHER" id="PTHR19136:SF81">
    <property type="entry name" value="MOLYBDENUM COFACTOR GUANYLYLTRANSFERASE"/>
    <property type="match status" value="1"/>
</dbReference>
<dbReference type="SUPFAM" id="SSF53448">
    <property type="entry name" value="Nucleotide-diphospho-sugar transferases"/>
    <property type="match status" value="1"/>
</dbReference>
<dbReference type="GO" id="GO:0046872">
    <property type="term" value="F:metal ion binding"/>
    <property type="evidence" value="ECO:0007669"/>
    <property type="project" value="UniProtKB-KW"/>
</dbReference>
<dbReference type="Proteomes" id="UP000593892">
    <property type="component" value="Chromosome"/>
</dbReference>
<dbReference type="Pfam" id="PF12804">
    <property type="entry name" value="NTP_transf_3"/>
    <property type="match status" value="1"/>
</dbReference>
<keyword evidence="6 8" id="KW-0342">GTP-binding</keyword>
<keyword evidence="3 8" id="KW-0479">Metal-binding</keyword>
<dbReference type="InterPro" id="IPR013482">
    <property type="entry name" value="Molybde_CF_guanTrfase"/>
</dbReference>
<gene>
    <name evidence="8" type="primary">mobA</name>
    <name evidence="10" type="ORF">IRI77_13220</name>
</gene>
<evidence type="ECO:0000256" key="2">
    <source>
        <dbReference type="ARBA" id="ARBA00022679"/>
    </source>
</evidence>
<dbReference type="HAMAP" id="MF_00316">
    <property type="entry name" value="MobA"/>
    <property type="match status" value="1"/>
</dbReference>
<feature type="binding site" evidence="8">
    <location>
        <position position="92"/>
    </location>
    <ligand>
        <name>Mg(2+)</name>
        <dbReference type="ChEBI" id="CHEBI:18420"/>
    </ligand>
</feature>
<comment type="domain">
    <text evidence="8">The N-terminal domain determines nucleotide recognition and specific binding, while the C-terminal domain determines the specific binding to the target protein.</text>
</comment>
<keyword evidence="7 8" id="KW-0501">Molybdenum cofactor biosynthesis</keyword>
<protein>
    <recommendedName>
        <fullName evidence="8">Probable molybdenum cofactor guanylyltransferase</fullName>
        <shortName evidence="8">MoCo guanylyltransferase</shortName>
        <ecNumber evidence="8">2.7.7.77</ecNumber>
    </recommendedName>
    <alternativeName>
        <fullName evidence="8">GTP:molybdopterin guanylyltransferase</fullName>
    </alternativeName>
    <alternativeName>
        <fullName evidence="8">Mo-MPT guanylyltransferase</fullName>
    </alternativeName>
    <alternativeName>
        <fullName evidence="8">Molybdopterin guanylyltransferase</fullName>
    </alternativeName>
    <alternativeName>
        <fullName evidence="8">Molybdopterin-guanine dinucleotide synthase</fullName>
        <shortName evidence="8">MGD synthase</shortName>
    </alternativeName>
</protein>
<evidence type="ECO:0000256" key="8">
    <source>
        <dbReference type="HAMAP-Rule" id="MF_00316"/>
    </source>
</evidence>
<evidence type="ECO:0000256" key="7">
    <source>
        <dbReference type="ARBA" id="ARBA00023150"/>
    </source>
</evidence>
<feature type="binding site" evidence="8">
    <location>
        <begin position="8"/>
        <end position="10"/>
    </location>
    <ligand>
        <name>GTP</name>
        <dbReference type="ChEBI" id="CHEBI:37565"/>
    </ligand>
</feature>
<evidence type="ECO:0000313" key="10">
    <source>
        <dbReference type="EMBL" id="QOY90862.1"/>
    </source>
</evidence>
<comment type="catalytic activity">
    <reaction evidence="8">
        <text>Mo-molybdopterin + GTP + H(+) = Mo-molybdopterin guanine dinucleotide + diphosphate</text>
        <dbReference type="Rhea" id="RHEA:34243"/>
        <dbReference type="ChEBI" id="CHEBI:15378"/>
        <dbReference type="ChEBI" id="CHEBI:33019"/>
        <dbReference type="ChEBI" id="CHEBI:37565"/>
        <dbReference type="ChEBI" id="CHEBI:71302"/>
        <dbReference type="ChEBI" id="CHEBI:71310"/>
        <dbReference type="EC" id="2.7.7.77"/>
    </reaction>
</comment>
<comment type="caution">
    <text evidence="8">Lacks conserved residue(s) required for the propagation of feature annotation.</text>
</comment>
<dbReference type="KEGG" id="pfer:IRI77_13220"/>
<accession>A0A7S7SM38</accession>
<dbReference type="GO" id="GO:0005737">
    <property type="term" value="C:cytoplasm"/>
    <property type="evidence" value="ECO:0007669"/>
    <property type="project" value="UniProtKB-SubCell"/>
</dbReference>
<feature type="binding site" evidence="8">
    <location>
        <position position="92"/>
    </location>
    <ligand>
        <name>GTP</name>
        <dbReference type="ChEBI" id="CHEBI:37565"/>
    </ligand>
</feature>
<dbReference type="InterPro" id="IPR025877">
    <property type="entry name" value="MobA-like_NTP_Trfase"/>
</dbReference>
<evidence type="ECO:0000256" key="6">
    <source>
        <dbReference type="ARBA" id="ARBA00023134"/>
    </source>
</evidence>
<evidence type="ECO:0000256" key="4">
    <source>
        <dbReference type="ARBA" id="ARBA00022741"/>
    </source>
</evidence>
<keyword evidence="10" id="KW-0548">Nucleotidyltransferase</keyword>
<reference evidence="10 11" key="1">
    <citation type="submission" date="2020-10" db="EMBL/GenBank/DDBJ databases">
        <title>Complete genome sequence of Paludibaculum fermentans P105T, a facultatively anaerobic acidobacterium capable of dissimilatory Fe(III) reduction.</title>
        <authorList>
            <person name="Dedysh S.N."/>
            <person name="Beletsky A.V."/>
            <person name="Kulichevskaya I.S."/>
            <person name="Mardanov A.V."/>
            <person name="Ravin N.V."/>
        </authorList>
    </citation>
    <scope>NUCLEOTIDE SEQUENCE [LARGE SCALE GENOMIC DNA]</scope>
    <source>
        <strain evidence="10 11">P105</strain>
    </source>
</reference>
<dbReference type="CDD" id="cd02503">
    <property type="entry name" value="MobA"/>
    <property type="match status" value="1"/>
</dbReference>
<proteinExistence type="inferred from homology"/>
<evidence type="ECO:0000256" key="5">
    <source>
        <dbReference type="ARBA" id="ARBA00022842"/>
    </source>
</evidence>
<keyword evidence="2 8" id="KW-0808">Transferase</keyword>
<dbReference type="RefSeq" id="WP_194452519.1">
    <property type="nucleotide sequence ID" value="NZ_CP063849.1"/>
</dbReference>
<comment type="function">
    <text evidence="8">Transfers a GMP moiety from GTP to Mo-molybdopterin (Mo-MPT) cofactor (Moco or molybdenum cofactor) to form Mo-molybdopterin guanine dinucleotide (Mo-MGD) cofactor.</text>
</comment>
<dbReference type="AlphaFoldDB" id="A0A7S7SM38"/>
<keyword evidence="1 8" id="KW-0963">Cytoplasm</keyword>
<evidence type="ECO:0000313" key="11">
    <source>
        <dbReference type="Proteomes" id="UP000593892"/>
    </source>
</evidence>
<dbReference type="GO" id="GO:0005525">
    <property type="term" value="F:GTP binding"/>
    <property type="evidence" value="ECO:0007669"/>
    <property type="project" value="UniProtKB-UniRule"/>
</dbReference>
<evidence type="ECO:0000259" key="9">
    <source>
        <dbReference type="Pfam" id="PF12804"/>
    </source>
</evidence>
<dbReference type="PANTHER" id="PTHR19136">
    <property type="entry name" value="MOLYBDENUM COFACTOR GUANYLYLTRANSFERASE"/>
    <property type="match status" value="1"/>
</dbReference>
<comment type="subcellular location">
    <subcellularLocation>
        <location evidence="8">Cytoplasm</location>
    </subcellularLocation>
</comment>
<comment type="cofactor">
    <cofactor evidence="8">
        <name>Mg(2+)</name>
        <dbReference type="ChEBI" id="CHEBI:18420"/>
    </cofactor>
</comment>
<dbReference type="InterPro" id="IPR029044">
    <property type="entry name" value="Nucleotide-diphossugar_trans"/>
</dbReference>